<evidence type="ECO:0000313" key="1">
    <source>
        <dbReference type="EMBL" id="PZF71003.1"/>
    </source>
</evidence>
<dbReference type="Proteomes" id="UP000248745">
    <property type="component" value="Unassembled WGS sequence"/>
</dbReference>
<protein>
    <recommendedName>
        <fullName evidence="3">Hyaluronidase</fullName>
    </recommendedName>
</protein>
<gene>
    <name evidence="1" type="ORF">DN068_20075</name>
</gene>
<proteinExistence type="predicted"/>
<organism evidence="1 2">
    <name type="scientific">Taibaiella soli</name>
    <dbReference type="NCBI Taxonomy" id="1649169"/>
    <lineage>
        <taxon>Bacteria</taxon>
        <taxon>Pseudomonadati</taxon>
        <taxon>Bacteroidota</taxon>
        <taxon>Chitinophagia</taxon>
        <taxon>Chitinophagales</taxon>
        <taxon>Chitinophagaceae</taxon>
        <taxon>Taibaiella</taxon>
    </lineage>
</organism>
<dbReference type="AlphaFoldDB" id="A0A2W2BTA3"/>
<evidence type="ECO:0000313" key="2">
    <source>
        <dbReference type="Proteomes" id="UP000248745"/>
    </source>
</evidence>
<sequence length="257" mass="29872">MTGTNSKAQKKFTLFNAIHYRNTPDLTSQSVHKLNLFYEVHLLDGSKQPNDDSIRKAALKSERGVPVTLDIESWSFASGDMDETIRKYEQAIHTFKQANPNAPLGFYGVVPENIIHKWRKMRYTENSDYSNWLNTNLKLKPIADKVDVFFPACYTYTDDTISWKEAVTATIKEIKKYSADKPVYAYIWPQYHGGFPKGIQFIDPKVWKFELETLYNLTDGAVIWSGNRDANNNVINWSESMPWWQVTKDFIREHNIK</sequence>
<dbReference type="InterPro" id="IPR013785">
    <property type="entry name" value="Aldolase_TIM"/>
</dbReference>
<reference evidence="1 2" key="1">
    <citation type="submission" date="2018-06" db="EMBL/GenBank/DDBJ databases">
        <title>Mucibacter soli gen. nov., sp. nov., a new member of the family Chitinophagaceae producing mucin.</title>
        <authorList>
            <person name="Kim M.-K."/>
            <person name="Park S."/>
            <person name="Kim T.-S."/>
            <person name="Joung Y."/>
            <person name="Han J.-H."/>
            <person name="Kim S.B."/>
        </authorList>
    </citation>
    <scope>NUCLEOTIDE SEQUENCE [LARGE SCALE GENOMIC DNA]</scope>
    <source>
        <strain evidence="1 2">R1-15</strain>
    </source>
</reference>
<dbReference type="EMBL" id="QKTW01000027">
    <property type="protein sequence ID" value="PZF71003.1"/>
    <property type="molecule type" value="Genomic_DNA"/>
</dbReference>
<name>A0A2W2BTA3_9BACT</name>
<accession>A0A2W2BTA3</accession>
<dbReference type="Gene3D" id="3.20.20.70">
    <property type="entry name" value="Aldolase class I"/>
    <property type="match status" value="1"/>
</dbReference>
<evidence type="ECO:0008006" key="3">
    <source>
        <dbReference type="Google" id="ProtNLM"/>
    </source>
</evidence>
<comment type="caution">
    <text evidence="1">The sequence shown here is derived from an EMBL/GenBank/DDBJ whole genome shotgun (WGS) entry which is preliminary data.</text>
</comment>
<keyword evidence="2" id="KW-1185">Reference proteome</keyword>